<accession>J0MUT7</accession>
<sequence>MSAPDLARFVGAPASDPYVAECAAEAADLVAAHVGARASAVPARVMARAVLEVGADLYHRRSARNGIAGFEDTDMAPAPVRINRDPLVPARPILAPWMGVPIA</sequence>
<dbReference type="PATRIC" id="fig|1125717.3.peg.1892"/>
<evidence type="ECO:0000313" key="1">
    <source>
        <dbReference type="EMBL" id="EJF35837.1"/>
    </source>
</evidence>
<dbReference type="RefSeq" id="WP_005872649.1">
    <property type="nucleotide sequence ID" value="NZ_AKFS01000299.1"/>
</dbReference>
<keyword evidence="2" id="KW-1185">Reference proteome</keyword>
<dbReference type="Proteomes" id="UP000004578">
    <property type="component" value="Unassembled WGS sequence"/>
</dbReference>
<protein>
    <submittedName>
        <fullName evidence="1">Uncharacterized protein</fullName>
    </submittedName>
</protein>
<comment type="caution">
    <text evidence="1">The sequence shown here is derived from an EMBL/GenBank/DDBJ whole genome shotgun (WGS) entry which is preliminary data.</text>
</comment>
<reference evidence="1 2" key="1">
    <citation type="submission" date="2012-05" db="EMBL/GenBank/DDBJ databases">
        <authorList>
            <person name="Harkins D.M."/>
            <person name="Madupu R."/>
            <person name="Durkin A.S."/>
            <person name="Torralba M."/>
            <person name="Methe B."/>
            <person name="Sutton G.G."/>
            <person name="Nelson K.E."/>
        </authorList>
    </citation>
    <scope>NUCLEOTIDE SEQUENCE [LARGE SCALE GENOMIC DNA]</scope>
    <source>
        <strain evidence="1 2">F0490</strain>
    </source>
</reference>
<name>J0MUT7_9ACTO</name>
<evidence type="ECO:0000313" key="2">
    <source>
        <dbReference type="Proteomes" id="UP000004578"/>
    </source>
</evidence>
<dbReference type="OrthoDB" id="3268579at2"/>
<organism evidence="1 2">
    <name type="scientific">Schaalia georgiae F0490</name>
    <dbReference type="NCBI Taxonomy" id="1125717"/>
    <lineage>
        <taxon>Bacteria</taxon>
        <taxon>Bacillati</taxon>
        <taxon>Actinomycetota</taxon>
        <taxon>Actinomycetes</taxon>
        <taxon>Actinomycetales</taxon>
        <taxon>Actinomycetaceae</taxon>
        <taxon>Schaalia</taxon>
    </lineage>
</organism>
<dbReference type="EMBL" id="AKFS01000299">
    <property type="protein sequence ID" value="EJF35837.1"/>
    <property type="molecule type" value="Genomic_DNA"/>
</dbReference>
<proteinExistence type="predicted"/>
<gene>
    <name evidence="1" type="ORF">HMPREF1317_0294</name>
</gene>
<dbReference type="AlphaFoldDB" id="J0MUT7"/>